<protein>
    <recommendedName>
        <fullName evidence="4">DUF541 domain-containing protein</fullName>
    </recommendedName>
</protein>
<reference evidence="2 3" key="2">
    <citation type="submission" date="2011-10" db="EMBL/GenBank/DDBJ databases">
        <title>The Genome Sequence of Simonsiella muelleri ATCC 29453.</title>
        <authorList>
            <consortium name="The Broad Institute Genome Sequencing Platform"/>
            <consortium name="The Broad Institute Genome Sequencing Center for Infectious Disease"/>
            <person name="Earl A."/>
            <person name="Ward D."/>
            <person name="Feldgarden M."/>
            <person name="Gevers D."/>
            <person name="Izard J."/>
            <person name="Baranova O.V."/>
            <person name="Blanton J.M."/>
            <person name="Tanner A.C."/>
            <person name="Dewhirst F."/>
            <person name="Young S.K."/>
            <person name="Zeng Q."/>
            <person name="Gargeya S."/>
            <person name="Fitzgerald M."/>
            <person name="Haas B."/>
            <person name="Abouelleil A."/>
            <person name="Alvarado L."/>
            <person name="Arachchi H.M."/>
            <person name="Berlin A."/>
            <person name="Brown A."/>
            <person name="Chapman S.B."/>
            <person name="Chen Z."/>
            <person name="Dunbar C."/>
            <person name="Freedman E."/>
            <person name="Gearin G."/>
            <person name="Goldberg J."/>
            <person name="Griggs A."/>
            <person name="Gujja S."/>
            <person name="Heiman D."/>
            <person name="Howarth C."/>
            <person name="Larson L."/>
            <person name="Lui A."/>
            <person name="MacDonald P.J.P."/>
            <person name="Montmayeur A."/>
            <person name="Murphy C."/>
            <person name="Neiman D."/>
            <person name="Pearson M."/>
            <person name="Priest M."/>
            <person name="Roberts A."/>
            <person name="Saif S."/>
            <person name="Shea T."/>
            <person name="Shenoy N."/>
            <person name="Sisk P."/>
            <person name="Stolte C."/>
            <person name="Sykes S."/>
            <person name="Wortman J."/>
            <person name="Nusbaum C."/>
            <person name="Birren B."/>
        </authorList>
    </citation>
    <scope>NUCLEOTIDE SEQUENCE [LARGE SCALE GENOMIC DNA]</scope>
    <source>
        <strain evidence="2 3">ATCC 29453</strain>
    </source>
</reference>
<keyword evidence="1" id="KW-0732">Signal</keyword>
<evidence type="ECO:0000256" key="1">
    <source>
        <dbReference type="SAM" id="SignalP"/>
    </source>
</evidence>
<sequence length="234" mass="26225">MNLKTILILAMALIQPAFAENTLNYNLVEFNESATVTVPNDTMHITLVIQENGKIRETISNTVTRKLNVLQTKIRGNKQFVAELGNRSVYPQYNDKQQITGWQDRVEMHIKSTDFNALSQLVAETQSLAMLDGISFSVSPDKRAKAVEQASEQALKAFQKRAEFMSRSLGFSGYKLVKVDLNNRFESAREAYAAPMMMSAKRNMAVSASMMDMSAENAGEQSIQQNLNVTIQMQ</sequence>
<dbReference type="InterPro" id="IPR052022">
    <property type="entry name" value="26kDa_periplasmic_antigen"/>
</dbReference>
<name>V9HLG4_9NEIS</name>
<evidence type="ECO:0008006" key="4">
    <source>
        <dbReference type="Google" id="ProtNLM"/>
    </source>
</evidence>
<comment type="caution">
    <text evidence="2">The sequence shown here is derived from an EMBL/GenBank/DDBJ whole genome shotgun (WGS) entry which is preliminary data.</text>
</comment>
<dbReference type="eggNOG" id="COG3471">
    <property type="taxonomic scope" value="Bacteria"/>
</dbReference>
<dbReference type="PANTHER" id="PTHR34387">
    <property type="entry name" value="SLR1258 PROTEIN"/>
    <property type="match status" value="1"/>
</dbReference>
<dbReference type="KEGG" id="smur:BWP33_06080"/>
<dbReference type="STRING" id="641147.HMPREF9021_00890"/>
<dbReference type="InterPro" id="IPR007497">
    <property type="entry name" value="SIMPL/DUF541"/>
</dbReference>
<dbReference type="Gene3D" id="3.30.70.2970">
    <property type="entry name" value="Protein of unknown function (DUF541), domain 2"/>
    <property type="match status" value="1"/>
</dbReference>
<dbReference type="OrthoDB" id="8613250at2"/>
<dbReference type="RefSeq" id="WP_002641872.1">
    <property type="nucleotide sequence ID" value="NZ_CP019448.1"/>
</dbReference>
<dbReference type="Pfam" id="PF04402">
    <property type="entry name" value="SIMPL"/>
    <property type="match status" value="1"/>
</dbReference>
<evidence type="ECO:0000313" key="2">
    <source>
        <dbReference type="EMBL" id="EFG31062.2"/>
    </source>
</evidence>
<evidence type="ECO:0000313" key="3">
    <source>
        <dbReference type="Proteomes" id="UP000017813"/>
    </source>
</evidence>
<proteinExistence type="predicted"/>
<dbReference type="AlphaFoldDB" id="V9HLG4"/>
<dbReference type="EMBL" id="ADCY02000029">
    <property type="protein sequence ID" value="EFG31062.2"/>
    <property type="molecule type" value="Genomic_DNA"/>
</dbReference>
<dbReference type="HOGENOM" id="CLU_086898_3_0_4"/>
<dbReference type="PANTHER" id="PTHR34387:SF1">
    <property type="entry name" value="PERIPLASMIC IMMUNOGENIC PROTEIN"/>
    <property type="match status" value="1"/>
</dbReference>
<dbReference type="GO" id="GO:0006974">
    <property type="term" value="P:DNA damage response"/>
    <property type="evidence" value="ECO:0007669"/>
    <property type="project" value="TreeGrafter"/>
</dbReference>
<gene>
    <name evidence="2" type="ORF">HMPREF9021_00890</name>
</gene>
<feature type="chain" id="PRO_5030178971" description="DUF541 domain-containing protein" evidence="1">
    <location>
        <begin position="20"/>
        <end position="234"/>
    </location>
</feature>
<accession>V9HLG4</accession>
<feature type="signal peptide" evidence="1">
    <location>
        <begin position="1"/>
        <end position="19"/>
    </location>
</feature>
<dbReference type="Proteomes" id="UP000017813">
    <property type="component" value="Unassembled WGS sequence"/>
</dbReference>
<keyword evidence="3" id="KW-1185">Reference proteome</keyword>
<dbReference type="Gene3D" id="3.30.110.170">
    <property type="entry name" value="Protein of unknown function (DUF541), domain 1"/>
    <property type="match status" value="1"/>
</dbReference>
<reference evidence="2 3" key="1">
    <citation type="submission" date="2010-03" db="EMBL/GenBank/DDBJ databases">
        <authorList>
            <consortium name="The Broad Institute Genome Sequencing Platform"/>
            <person name="Ward D."/>
            <person name="Earl A."/>
            <person name="Feldgarden M."/>
            <person name="Gevers D."/>
            <person name="Young S."/>
            <person name="Zeng Q."/>
            <person name="Koehrsen M."/>
            <person name="Alvarado L."/>
            <person name="Berlin A.M."/>
            <person name="Borenstein D."/>
            <person name="Chapman S.B."/>
            <person name="Chen Z."/>
            <person name="Engels R."/>
            <person name="Freedman E."/>
            <person name="Gellesch M."/>
            <person name="Goldberg J."/>
            <person name="Griggs A."/>
            <person name="Gujja S."/>
            <person name="Heilman E.R."/>
            <person name="Heiman D.I."/>
            <person name="Hepburn T.A."/>
            <person name="Howarth C."/>
            <person name="Jen D."/>
            <person name="Larson L."/>
            <person name="Mehta T."/>
            <person name="Park D."/>
            <person name="Pearson M."/>
            <person name="Richards J."/>
            <person name="Roberts A."/>
            <person name="Saif S."/>
            <person name="Shea T.D."/>
            <person name="Shenoy N."/>
            <person name="Sisk P."/>
            <person name="Stolte C."/>
            <person name="Sykes S.N."/>
            <person name="Walk T."/>
            <person name="White J."/>
            <person name="Yandava C."/>
            <person name="Izard J."/>
            <person name="Baranova O.V."/>
            <person name="Blanton J.M."/>
            <person name="Tanner A.C."/>
            <person name="Dewhirst F."/>
            <person name="Haas B."/>
            <person name="Nusbaum C."/>
            <person name="Birren B."/>
        </authorList>
    </citation>
    <scope>NUCLEOTIDE SEQUENCE [LARGE SCALE GENOMIC DNA]</scope>
    <source>
        <strain evidence="2 3">ATCC 29453</strain>
    </source>
</reference>
<organism evidence="2 3">
    <name type="scientific">Simonsiella muelleri ATCC 29453</name>
    <dbReference type="NCBI Taxonomy" id="641147"/>
    <lineage>
        <taxon>Bacteria</taxon>
        <taxon>Pseudomonadati</taxon>
        <taxon>Pseudomonadota</taxon>
        <taxon>Betaproteobacteria</taxon>
        <taxon>Neisseriales</taxon>
        <taxon>Neisseriaceae</taxon>
        <taxon>Simonsiella</taxon>
    </lineage>
</organism>